<feature type="chain" id="PRO_5046922864" evidence="2">
    <location>
        <begin position="24"/>
        <end position="324"/>
    </location>
</feature>
<protein>
    <submittedName>
        <fullName evidence="3">Tripartite tricarboxylate transporter substrate binding protein</fullName>
    </submittedName>
</protein>
<reference evidence="3 4" key="1">
    <citation type="journal article" date="2019" name="Int. J. Syst. Evol. Microbiol.">
        <title>The Global Catalogue of Microorganisms (GCM) 10K type strain sequencing project: providing services to taxonomists for standard genome sequencing and annotation.</title>
        <authorList>
            <consortium name="The Broad Institute Genomics Platform"/>
            <consortium name="The Broad Institute Genome Sequencing Center for Infectious Disease"/>
            <person name="Wu L."/>
            <person name="Ma J."/>
        </authorList>
    </citation>
    <scope>NUCLEOTIDE SEQUENCE [LARGE SCALE GENOMIC DNA]</scope>
    <source>
        <strain evidence="3 4">JCM 14330</strain>
    </source>
</reference>
<dbReference type="Gene3D" id="3.40.190.10">
    <property type="entry name" value="Periplasmic binding protein-like II"/>
    <property type="match status" value="1"/>
</dbReference>
<dbReference type="Gene3D" id="3.40.190.150">
    <property type="entry name" value="Bordetella uptake gene, domain 1"/>
    <property type="match status" value="1"/>
</dbReference>
<dbReference type="RefSeq" id="WP_087841210.1">
    <property type="nucleotide sequence ID" value="NZ_BAAAEN010000032.1"/>
</dbReference>
<name>A0ABN1CY58_9BURK</name>
<dbReference type="PANTHER" id="PTHR42928">
    <property type="entry name" value="TRICARBOXYLATE-BINDING PROTEIN"/>
    <property type="match status" value="1"/>
</dbReference>
<sequence length="324" mass="34128">MRQTAWTACAVAVWAAIASPAQADDGAFPNRPVRIVVPFSAGGTADVLPRIIGEKLNAAWGQPVIIDNRPGAGGNIGADMVAKAAPDGYTLMATPPAPLTINQYLYKNLPFDPERFAPVTVLARVPNVLAVKTGLPVKSAQDFIGYARKNGGQVTVATQGNGTTSHLTGALVAAQAGLDFVFVPYKGTAPALADLMGGQVDAFFDNISSTFRQHESGKVRILAVTSAQRSPLLPKTPTLAESGLPGFDVSTWFGVVAPAGTPPEVVRKLNAAIVEVLKMPDVRQKFIEQGAEVVGDTPAQMAEFMRAERAKWKQAIDTADVTIN</sequence>
<evidence type="ECO:0000313" key="3">
    <source>
        <dbReference type="EMBL" id="GAA0529171.1"/>
    </source>
</evidence>
<accession>A0ABN1CY58</accession>
<comment type="caution">
    <text evidence="3">The sequence shown here is derived from an EMBL/GenBank/DDBJ whole genome shotgun (WGS) entry which is preliminary data.</text>
</comment>
<evidence type="ECO:0000256" key="2">
    <source>
        <dbReference type="SAM" id="SignalP"/>
    </source>
</evidence>
<dbReference type="InterPro" id="IPR005064">
    <property type="entry name" value="BUG"/>
</dbReference>
<dbReference type="EMBL" id="BAAAEN010000032">
    <property type="protein sequence ID" value="GAA0529171.1"/>
    <property type="molecule type" value="Genomic_DNA"/>
</dbReference>
<keyword evidence="2" id="KW-0732">Signal</keyword>
<dbReference type="Pfam" id="PF03401">
    <property type="entry name" value="TctC"/>
    <property type="match status" value="1"/>
</dbReference>
<dbReference type="SUPFAM" id="SSF53850">
    <property type="entry name" value="Periplasmic binding protein-like II"/>
    <property type="match status" value="1"/>
</dbReference>
<dbReference type="PANTHER" id="PTHR42928:SF5">
    <property type="entry name" value="BLR1237 PROTEIN"/>
    <property type="match status" value="1"/>
</dbReference>
<organism evidence="3 4">
    <name type="scientific">Pigmentiphaga daeguensis</name>
    <dbReference type="NCBI Taxonomy" id="414049"/>
    <lineage>
        <taxon>Bacteria</taxon>
        <taxon>Pseudomonadati</taxon>
        <taxon>Pseudomonadota</taxon>
        <taxon>Betaproteobacteria</taxon>
        <taxon>Burkholderiales</taxon>
        <taxon>Alcaligenaceae</taxon>
        <taxon>Pigmentiphaga</taxon>
    </lineage>
</organism>
<proteinExistence type="inferred from homology"/>
<dbReference type="InterPro" id="IPR042100">
    <property type="entry name" value="Bug_dom1"/>
</dbReference>
<dbReference type="PIRSF" id="PIRSF017082">
    <property type="entry name" value="YflP"/>
    <property type="match status" value="1"/>
</dbReference>
<evidence type="ECO:0000256" key="1">
    <source>
        <dbReference type="ARBA" id="ARBA00006987"/>
    </source>
</evidence>
<gene>
    <name evidence="3" type="ORF">GCM10009097_53350</name>
</gene>
<comment type="similarity">
    <text evidence="1">Belongs to the UPF0065 (bug) family.</text>
</comment>
<dbReference type="CDD" id="cd07012">
    <property type="entry name" value="PBP2_Bug_TTT"/>
    <property type="match status" value="1"/>
</dbReference>
<dbReference type="Proteomes" id="UP001501706">
    <property type="component" value="Unassembled WGS sequence"/>
</dbReference>
<feature type="signal peptide" evidence="2">
    <location>
        <begin position="1"/>
        <end position="23"/>
    </location>
</feature>
<evidence type="ECO:0000313" key="4">
    <source>
        <dbReference type="Proteomes" id="UP001501706"/>
    </source>
</evidence>
<keyword evidence="4" id="KW-1185">Reference proteome</keyword>